<comment type="caution">
    <text evidence="3">The sequence shown here is derived from an EMBL/GenBank/DDBJ whole genome shotgun (WGS) entry which is preliminary data.</text>
</comment>
<evidence type="ECO:0000313" key="4">
    <source>
        <dbReference type="Proteomes" id="UP000266723"/>
    </source>
</evidence>
<proteinExistence type="predicted"/>
<dbReference type="PANTHER" id="PTHR48051:SF1">
    <property type="entry name" value="RAS SUPPRESSOR PROTEIN 1"/>
    <property type="match status" value="1"/>
</dbReference>
<protein>
    <submittedName>
        <fullName evidence="3">Uncharacterized protein</fullName>
    </submittedName>
</protein>
<dbReference type="InterPro" id="IPR050216">
    <property type="entry name" value="LRR_domain-containing"/>
</dbReference>
<keyword evidence="1" id="KW-0433">Leucine-rich repeat</keyword>
<dbReference type="Proteomes" id="UP000266723">
    <property type="component" value="Unassembled WGS sequence"/>
</dbReference>
<keyword evidence="2" id="KW-0677">Repeat</keyword>
<evidence type="ECO:0000256" key="2">
    <source>
        <dbReference type="ARBA" id="ARBA00022737"/>
    </source>
</evidence>
<sequence>MSRLCWGLHRQKTLMTLFGIGAHITEINSLLSLQSEEVKVIGLVGDHCQRYWKSPRHKNLSIGFSEEIQISRNAFDGMNNLQFLQVYSSNLRSFGRGIKPLHCLKLVDLTESEYLKEIPDLSEATSLREIRTQFLRKFDRAHKLYWQNATKLKVCRFYGCLLLKELPSSIGRLTNLEELDLAFYFSGLKVFMSGCSSLEKLSGCLSLKKLNLSYTEIEKVPSSITTWSSSSCLYRSDMSVCKYIKDFPNVPDSIVEFGFEHNRDRGDSSMD</sequence>
<keyword evidence="4" id="KW-1185">Reference proteome</keyword>
<dbReference type="InterPro" id="IPR032675">
    <property type="entry name" value="LRR_dom_sf"/>
</dbReference>
<name>A0ABQ7AVV5_BRACR</name>
<evidence type="ECO:0000256" key="1">
    <source>
        <dbReference type="ARBA" id="ARBA00022614"/>
    </source>
</evidence>
<dbReference type="SUPFAM" id="SSF52058">
    <property type="entry name" value="L domain-like"/>
    <property type="match status" value="1"/>
</dbReference>
<organism evidence="3 4">
    <name type="scientific">Brassica cretica</name>
    <name type="common">Mustard</name>
    <dbReference type="NCBI Taxonomy" id="69181"/>
    <lineage>
        <taxon>Eukaryota</taxon>
        <taxon>Viridiplantae</taxon>
        <taxon>Streptophyta</taxon>
        <taxon>Embryophyta</taxon>
        <taxon>Tracheophyta</taxon>
        <taxon>Spermatophyta</taxon>
        <taxon>Magnoliopsida</taxon>
        <taxon>eudicotyledons</taxon>
        <taxon>Gunneridae</taxon>
        <taxon>Pentapetalae</taxon>
        <taxon>rosids</taxon>
        <taxon>malvids</taxon>
        <taxon>Brassicales</taxon>
        <taxon>Brassicaceae</taxon>
        <taxon>Brassiceae</taxon>
        <taxon>Brassica</taxon>
    </lineage>
</organism>
<dbReference type="Gene3D" id="3.80.10.10">
    <property type="entry name" value="Ribonuclease Inhibitor"/>
    <property type="match status" value="2"/>
</dbReference>
<reference evidence="3 4" key="1">
    <citation type="journal article" date="2020" name="BMC Genomics">
        <title>Intraspecific diversification of the crop wild relative Brassica cretica Lam. using demographic model selection.</title>
        <authorList>
            <person name="Kioukis A."/>
            <person name="Michalopoulou V.A."/>
            <person name="Briers L."/>
            <person name="Pirintsos S."/>
            <person name="Studholme D.J."/>
            <person name="Pavlidis P."/>
            <person name="Sarris P.F."/>
        </authorList>
    </citation>
    <scope>NUCLEOTIDE SEQUENCE [LARGE SCALE GENOMIC DNA]</scope>
    <source>
        <strain evidence="4">cv. PFS-1207/04</strain>
    </source>
</reference>
<dbReference type="EMBL" id="QGKV02001556">
    <property type="protein sequence ID" value="KAF3518227.1"/>
    <property type="molecule type" value="Genomic_DNA"/>
</dbReference>
<accession>A0ABQ7AVV5</accession>
<dbReference type="PANTHER" id="PTHR48051">
    <property type="match status" value="1"/>
</dbReference>
<gene>
    <name evidence="3" type="ORF">DY000_02059439</name>
</gene>
<evidence type="ECO:0000313" key="3">
    <source>
        <dbReference type="EMBL" id="KAF3518227.1"/>
    </source>
</evidence>